<gene>
    <name evidence="8" type="ORF">UABAM_02718</name>
</gene>
<dbReference type="Pfam" id="PF00069">
    <property type="entry name" value="Pkinase"/>
    <property type="match status" value="1"/>
</dbReference>
<evidence type="ECO:0000256" key="2">
    <source>
        <dbReference type="ARBA" id="ARBA00022741"/>
    </source>
</evidence>
<dbReference type="EMBL" id="AP019860">
    <property type="protein sequence ID" value="BBM84359.1"/>
    <property type="molecule type" value="Genomic_DNA"/>
</dbReference>
<dbReference type="PROSITE" id="PS00108">
    <property type="entry name" value="PROTEIN_KINASE_ST"/>
    <property type="match status" value="1"/>
</dbReference>
<dbReference type="RefSeq" id="WP_151968518.1">
    <property type="nucleotide sequence ID" value="NZ_AP019860.1"/>
</dbReference>
<evidence type="ECO:0000313" key="9">
    <source>
        <dbReference type="Proteomes" id="UP000326354"/>
    </source>
</evidence>
<dbReference type="InterPro" id="IPR017441">
    <property type="entry name" value="Protein_kinase_ATP_BS"/>
</dbReference>
<dbReference type="PROSITE" id="PS00107">
    <property type="entry name" value="PROTEIN_KINASE_ATP"/>
    <property type="match status" value="1"/>
</dbReference>
<dbReference type="PROSITE" id="PS50011">
    <property type="entry name" value="PROTEIN_KINASE_DOM"/>
    <property type="match status" value="1"/>
</dbReference>
<keyword evidence="4 5" id="KW-0067">ATP-binding</keyword>
<dbReference type="InterPro" id="IPR011009">
    <property type="entry name" value="Kinase-like_dom_sf"/>
</dbReference>
<dbReference type="PANTHER" id="PTHR43289">
    <property type="entry name" value="MITOGEN-ACTIVATED PROTEIN KINASE KINASE KINASE 20-RELATED"/>
    <property type="match status" value="1"/>
</dbReference>
<evidence type="ECO:0000256" key="1">
    <source>
        <dbReference type="ARBA" id="ARBA00022679"/>
    </source>
</evidence>
<evidence type="ECO:0000256" key="4">
    <source>
        <dbReference type="ARBA" id="ARBA00022840"/>
    </source>
</evidence>
<keyword evidence="6" id="KW-0472">Membrane</keyword>
<sequence>MDDFAKTQVNISIGNAWNGYQVVGKIGSGGMGVVYKAIQQNPQRTVAIKVDTSAQQGYSRFTREMQIVAELDHPNIGRVYDAGVIQQYRYMVMEFIDGQPLDEYLQNNDLSLQDKIKIFIQICTALGYAHRRGIVHRDLKPANILIRPNHNPIIIDFGLAKKVGNNQQFDLTKTGDVLGTPAYMAPEQVSGKGSAIHAQTDIYAIGAILYEAVTGQRMITGDGALEILFKIQHETVLSPSRIEPQLDKRIDTIWEKATTRKQEYRYKNISMFANDLKLFLQDGHIKTNYTFFHRFKWAITALMFIVFSIVFVVWSSKEQVPEDISLSDDQQKIKRQVDRIINDIHNRKLRNVAIPSSLAEGYKISIAKAYYEKGMLQKALDILKEFPQRNEYQYYRALSYYNSRNYEEARKLFALQTTFHSKFYWAMCLMHKANAMDSQDTPQTHDIYKQALELFISIENDFAEDINFLEAMADIYSKDAPFGDNKKAEHYLQRCVAKKPMVVRYATKLGKIYLSQKKYYAAFTLARKVLYVNNDLDAAELLHEIPYHEPLLREQCYQAISYKFLKESIMPCPDLLHDKWKNWQQHYRELYIAWLKGQQQLFSPKTLRSKIESVVRSLSKLSKNSKTPQETLYRTLLSLRYNKPLNAQVESMYKDLPTWLTTKISVMLQQINEIRYREKRAMIFHQLFYTQYNNIWLYNPFEKEEDVQLLVHMLTDENDKTSVQEKYLLAKGCLYFKGFEPLLHIVNDHQVDLITRIVTAVVLRENYLAVQLPLREYLANHLEVSPQEDKFLKILIARALYTSHLRKPLDCIFRNLSPKGMIIAESEKAFLYKLMKNKKDNTLRLRIAAAASLHCLLHHKDDMPLFKESAKFLVNTGMESDSPLIRQYTHYMFWIKKHIEKGAVIPKKKLVEVFRRGINDKNNKVKEVVFSFSEKYGFLLKAVIKDIEDCLRKETNRTVRLRAMFAYSAGKNRDEFIFDSNIYKKSTIEISPLENSATFIFNFYQFFRDLRDRKSADMNNIFRAFGLLSKIIDHLPNLPKSSQCMITYKLSLINIHLPLQKITDAKLLSYLLYQLHQEIDFGEQKAKFPIPNTKSRNEKRRMAQNFLQHPQLKVRRAATVAYISLGSLNQLEVFYQNHKGDTEIAAEIAQGINLFMQNYWMRNSKKATLQFDDVFSWRTDDLVLYKKLKKMREFFHELRQQTPAISHKLRYWLDKSCELDPSNSRSIATRAFFYFDHGTFFTNINKIFQLTSHKKERKDKEQNVNNEKVGVKSNRYIQYAYLLNAAKMLQEKSPNPVEIVKHQGWGKVLSPKVCPHSLLPDLGHYYVNNHQYSLALRAYEKNFLARIDDFSPFKNFRDNAAIINICCKMKNTKLAQLLFECLFELYRREKEGDKAIEKSVFLKRLQKDYPDIDVDFGK</sequence>
<dbReference type="PANTHER" id="PTHR43289:SF6">
    <property type="entry name" value="SERINE_THREONINE-PROTEIN KINASE NEKL-3"/>
    <property type="match status" value="1"/>
</dbReference>
<dbReference type="InterPro" id="IPR011990">
    <property type="entry name" value="TPR-like_helical_dom_sf"/>
</dbReference>
<keyword evidence="9" id="KW-1185">Reference proteome</keyword>
<keyword evidence="1" id="KW-0808">Transferase</keyword>
<keyword evidence="6" id="KW-1133">Transmembrane helix</keyword>
<dbReference type="GO" id="GO:0005524">
    <property type="term" value="F:ATP binding"/>
    <property type="evidence" value="ECO:0007669"/>
    <property type="project" value="UniProtKB-UniRule"/>
</dbReference>
<dbReference type="Proteomes" id="UP000326354">
    <property type="component" value="Chromosome"/>
</dbReference>
<evidence type="ECO:0000256" key="5">
    <source>
        <dbReference type="PROSITE-ProRule" id="PRU10141"/>
    </source>
</evidence>
<keyword evidence="6" id="KW-0812">Transmembrane</keyword>
<dbReference type="InterPro" id="IPR016024">
    <property type="entry name" value="ARM-type_fold"/>
</dbReference>
<dbReference type="KEGG" id="uam:UABAM_02718"/>
<dbReference type="OrthoDB" id="6111975at2"/>
<evidence type="ECO:0000256" key="3">
    <source>
        <dbReference type="ARBA" id="ARBA00022777"/>
    </source>
</evidence>
<proteinExistence type="predicted"/>
<name>A0A5S9IM17_UABAM</name>
<evidence type="ECO:0000259" key="7">
    <source>
        <dbReference type="PROSITE" id="PS50011"/>
    </source>
</evidence>
<keyword evidence="3 8" id="KW-0418">Kinase</keyword>
<dbReference type="SUPFAM" id="SSF56112">
    <property type="entry name" value="Protein kinase-like (PK-like)"/>
    <property type="match status" value="1"/>
</dbReference>
<dbReference type="GO" id="GO:0004674">
    <property type="term" value="F:protein serine/threonine kinase activity"/>
    <property type="evidence" value="ECO:0007669"/>
    <property type="project" value="TreeGrafter"/>
</dbReference>
<evidence type="ECO:0000313" key="8">
    <source>
        <dbReference type="EMBL" id="BBM84359.1"/>
    </source>
</evidence>
<accession>A0A5S9IM17</accession>
<dbReference type="InterPro" id="IPR008271">
    <property type="entry name" value="Ser/Thr_kinase_AS"/>
</dbReference>
<dbReference type="InterPro" id="IPR000719">
    <property type="entry name" value="Prot_kinase_dom"/>
</dbReference>
<dbReference type="SMART" id="SM00220">
    <property type="entry name" value="S_TKc"/>
    <property type="match status" value="1"/>
</dbReference>
<dbReference type="SUPFAM" id="SSF48452">
    <property type="entry name" value="TPR-like"/>
    <property type="match status" value="1"/>
</dbReference>
<feature type="binding site" evidence="5">
    <location>
        <position position="49"/>
    </location>
    <ligand>
        <name>ATP</name>
        <dbReference type="ChEBI" id="CHEBI:30616"/>
    </ligand>
</feature>
<feature type="transmembrane region" description="Helical" evidence="6">
    <location>
        <begin position="295"/>
        <end position="314"/>
    </location>
</feature>
<organism evidence="8 9">
    <name type="scientific">Uabimicrobium amorphum</name>
    <dbReference type="NCBI Taxonomy" id="2596890"/>
    <lineage>
        <taxon>Bacteria</taxon>
        <taxon>Pseudomonadati</taxon>
        <taxon>Planctomycetota</taxon>
        <taxon>Candidatus Uabimicrobiia</taxon>
        <taxon>Candidatus Uabimicrobiales</taxon>
        <taxon>Candidatus Uabimicrobiaceae</taxon>
        <taxon>Candidatus Uabimicrobium</taxon>
    </lineage>
</organism>
<reference evidence="8 9" key="1">
    <citation type="submission" date="2019-08" db="EMBL/GenBank/DDBJ databases">
        <title>Complete genome sequence of Candidatus Uab amorphum.</title>
        <authorList>
            <person name="Shiratori T."/>
            <person name="Suzuki S."/>
            <person name="Kakizawa Y."/>
            <person name="Ishida K."/>
        </authorList>
    </citation>
    <scope>NUCLEOTIDE SEQUENCE [LARGE SCALE GENOMIC DNA]</scope>
    <source>
        <strain evidence="8 9">SRT547</strain>
    </source>
</reference>
<evidence type="ECO:0000256" key="6">
    <source>
        <dbReference type="SAM" id="Phobius"/>
    </source>
</evidence>
<dbReference type="CDD" id="cd14014">
    <property type="entry name" value="STKc_PknB_like"/>
    <property type="match status" value="1"/>
</dbReference>
<keyword evidence="2 5" id="KW-0547">Nucleotide-binding</keyword>
<dbReference type="SUPFAM" id="SSF48371">
    <property type="entry name" value="ARM repeat"/>
    <property type="match status" value="1"/>
</dbReference>
<dbReference type="Gene3D" id="1.25.40.10">
    <property type="entry name" value="Tetratricopeptide repeat domain"/>
    <property type="match status" value="1"/>
</dbReference>
<protein>
    <submittedName>
        <fullName evidence="8">Protein kinase</fullName>
    </submittedName>
</protein>
<feature type="domain" description="Protein kinase" evidence="7">
    <location>
        <begin position="20"/>
        <end position="280"/>
    </location>
</feature>
<dbReference type="Gene3D" id="1.10.510.10">
    <property type="entry name" value="Transferase(Phosphotransferase) domain 1"/>
    <property type="match status" value="1"/>
</dbReference>